<evidence type="ECO:0000313" key="5">
    <source>
        <dbReference type="EMBL" id="KAK0387826.1"/>
    </source>
</evidence>
<protein>
    <recommendedName>
        <fullName evidence="1">holo-[acyl-carrier-protein] synthase</fullName>
        <ecNumber evidence="1">2.7.8.7</ecNumber>
    </recommendedName>
</protein>
<gene>
    <name evidence="5" type="ORF">NLU13_4071</name>
</gene>
<dbReference type="EC" id="2.7.8.7" evidence="1"/>
<keyword evidence="2" id="KW-0808">Transferase</keyword>
<evidence type="ECO:0000256" key="1">
    <source>
        <dbReference type="ARBA" id="ARBA00013172"/>
    </source>
</evidence>
<dbReference type="PANTHER" id="PTHR12215">
    <property type="entry name" value="PHOSPHOPANTETHEINE TRANSFERASE"/>
    <property type="match status" value="1"/>
</dbReference>
<sequence>MNSPEIVQWVVDTRKLWSSANNTAELPYVAGSAFRLLRDGERTAVLQYVSVKDAKIALASRLVKRYAISRFCDVPWDEALAFRDTNTKPVFRKSDGSEPFIFNVTHQDGLVILFGVHQPPPGLAIGVDVVSPSERRERDHEMLVKEGWPTYVDIHADVFSPKEVTRLKELKFDRQTAEGRDSLLRWFYSLWCLREAYVKMTGEALLAKWLRDLEIRGFGPPEDIPDGVEGAWMHGQRVEGVDIKLENLLDGFMVSSVVRRGNAGETIELGSWQSLDVAEILAFWSEEMIRQ</sequence>
<keyword evidence="6" id="KW-1185">Reference proteome</keyword>
<dbReference type="GO" id="GO:0019878">
    <property type="term" value="P:lysine biosynthetic process via aminoadipic acid"/>
    <property type="evidence" value="ECO:0007669"/>
    <property type="project" value="TreeGrafter"/>
</dbReference>
<name>A0AA39L7V3_SARSR</name>
<dbReference type="Pfam" id="PF01648">
    <property type="entry name" value="ACPS"/>
    <property type="match status" value="1"/>
</dbReference>
<dbReference type="GO" id="GO:0008897">
    <property type="term" value="F:holo-[acyl-carrier-protein] synthase activity"/>
    <property type="evidence" value="ECO:0007669"/>
    <property type="project" value="UniProtKB-EC"/>
</dbReference>
<dbReference type="Pfam" id="PF22624">
    <property type="entry name" value="AASDHPPT_N"/>
    <property type="match status" value="1"/>
</dbReference>
<organism evidence="5 6">
    <name type="scientific">Sarocladium strictum</name>
    <name type="common">Black bundle disease fungus</name>
    <name type="synonym">Acremonium strictum</name>
    <dbReference type="NCBI Taxonomy" id="5046"/>
    <lineage>
        <taxon>Eukaryota</taxon>
        <taxon>Fungi</taxon>
        <taxon>Dikarya</taxon>
        <taxon>Ascomycota</taxon>
        <taxon>Pezizomycotina</taxon>
        <taxon>Sordariomycetes</taxon>
        <taxon>Hypocreomycetidae</taxon>
        <taxon>Hypocreales</taxon>
        <taxon>Sarocladiaceae</taxon>
        <taxon>Sarocladium</taxon>
    </lineage>
</organism>
<dbReference type="Proteomes" id="UP001175261">
    <property type="component" value="Unassembled WGS sequence"/>
</dbReference>
<dbReference type="PANTHER" id="PTHR12215:SF10">
    <property type="entry name" value="L-AMINOADIPATE-SEMIALDEHYDE DEHYDROGENASE-PHOSPHOPANTETHEINYL TRANSFERASE"/>
    <property type="match status" value="1"/>
</dbReference>
<dbReference type="SUPFAM" id="SSF56214">
    <property type="entry name" value="4'-phosphopantetheinyl transferase"/>
    <property type="match status" value="2"/>
</dbReference>
<accession>A0AA39L7V3</accession>
<proteinExistence type="predicted"/>
<feature type="domain" description="4'-phosphopantetheinyl transferase" evidence="3">
    <location>
        <begin position="124"/>
        <end position="209"/>
    </location>
</feature>
<dbReference type="InterPro" id="IPR037143">
    <property type="entry name" value="4-PPantetheinyl_Trfase_dom_sf"/>
</dbReference>
<evidence type="ECO:0000259" key="4">
    <source>
        <dbReference type="Pfam" id="PF22624"/>
    </source>
</evidence>
<dbReference type="Gene3D" id="3.90.470.20">
    <property type="entry name" value="4'-phosphopantetheinyl transferase domain"/>
    <property type="match status" value="1"/>
</dbReference>
<dbReference type="InterPro" id="IPR008278">
    <property type="entry name" value="4-PPantetheinyl_Trfase_dom"/>
</dbReference>
<reference evidence="5" key="1">
    <citation type="submission" date="2022-10" db="EMBL/GenBank/DDBJ databases">
        <title>Determination and structural analysis of whole genome sequence of Sarocladium strictum F4-1.</title>
        <authorList>
            <person name="Hu L."/>
            <person name="Jiang Y."/>
        </authorList>
    </citation>
    <scope>NUCLEOTIDE SEQUENCE</scope>
    <source>
        <strain evidence="5">F4-1</strain>
    </source>
</reference>
<comment type="caution">
    <text evidence="5">The sequence shown here is derived from an EMBL/GenBank/DDBJ whole genome shotgun (WGS) entry which is preliminary data.</text>
</comment>
<feature type="domain" description="4'-phosphopantetheinyl transferase N-terminal" evidence="4">
    <location>
        <begin position="33"/>
        <end position="115"/>
    </location>
</feature>
<dbReference type="AlphaFoldDB" id="A0AA39L7V3"/>
<dbReference type="GO" id="GO:0000287">
    <property type="term" value="F:magnesium ion binding"/>
    <property type="evidence" value="ECO:0007669"/>
    <property type="project" value="InterPro"/>
</dbReference>
<evidence type="ECO:0000313" key="6">
    <source>
        <dbReference type="Proteomes" id="UP001175261"/>
    </source>
</evidence>
<evidence type="ECO:0000256" key="2">
    <source>
        <dbReference type="ARBA" id="ARBA00022679"/>
    </source>
</evidence>
<dbReference type="InterPro" id="IPR055066">
    <property type="entry name" value="AASDHPPT_N"/>
</dbReference>
<dbReference type="InterPro" id="IPR050559">
    <property type="entry name" value="P-Pant_transferase_sf"/>
</dbReference>
<evidence type="ECO:0000259" key="3">
    <source>
        <dbReference type="Pfam" id="PF01648"/>
    </source>
</evidence>
<dbReference type="EMBL" id="JAPDFR010000003">
    <property type="protein sequence ID" value="KAK0387826.1"/>
    <property type="molecule type" value="Genomic_DNA"/>
</dbReference>
<dbReference type="GO" id="GO:0005829">
    <property type="term" value="C:cytosol"/>
    <property type="evidence" value="ECO:0007669"/>
    <property type="project" value="TreeGrafter"/>
</dbReference>